<evidence type="ECO:0000313" key="4">
    <source>
        <dbReference type="Proteomes" id="UP000316429"/>
    </source>
</evidence>
<dbReference type="RefSeq" id="WP_140825913.1">
    <property type="nucleotide sequence ID" value="NZ_VFYP01000001.1"/>
</dbReference>
<keyword evidence="4" id="KW-1185">Reference proteome</keyword>
<evidence type="ECO:0000256" key="1">
    <source>
        <dbReference type="SAM" id="MobiDB-lite"/>
    </source>
</evidence>
<comment type="caution">
    <text evidence="3">The sequence shown here is derived from an EMBL/GenBank/DDBJ whole genome shotgun (WGS) entry which is preliminary data.</text>
</comment>
<feature type="region of interest" description="Disordered" evidence="1">
    <location>
        <begin position="23"/>
        <end position="118"/>
    </location>
</feature>
<dbReference type="Proteomes" id="UP000316429">
    <property type="component" value="Unassembled WGS sequence"/>
</dbReference>
<feature type="signal peptide" evidence="2">
    <location>
        <begin position="1"/>
        <end position="20"/>
    </location>
</feature>
<reference evidence="3 4" key="1">
    <citation type="submission" date="2019-06" db="EMBL/GenBank/DDBJ databases">
        <title>Rhizobium sp. CL12 isolated from roots of soybean.</title>
        <authorList>
            <person name="Wang C."/>
        </authorList>
    </citation>
    <scope>NUCLEOTIDE SEQUENCE [LARGE SCALE GENOMIC DNA]</scope>
    <source>
        <strain evidence="3 4">CL12</strain>
    </source>
</reference>
<keyword evidence="2" id="KW-0732">Signal</keyword>
<proteinExistence type="predicted"/>
<gene>
    <name evidence="3" type="ORF">FJQ55_01210</name>
</gene>
<accession>A0A504U3F2</accession>
<dbReference type="EMBL" id="VFYP01000001">
    <property type="protein sequence ID" value="TPP09524.1"/>
    <property type="molecule type" value="Genomic_DNA"/>
</dbReference>
<protein>
    <recommendedName>
        <fullName evidence="5">PepSY domain-containing protein</fullName>
    </recommendedName>
</protein>
<feature type="compositionally biased region" description="Acidic residues" evidence="1">
    <location>
        <begin position="75"/>
        <end position="96"/>
    </location>
</feature>
<feature type="compositionally biased region" description="Low complexity" evidence="1">
    <location>
        <begin position="97"/>
        <end position="107"/>
    </location>
</feature>
<sequence length="181" mass="18244">MDRRRFLLMLLSSTFVTALAPAPDAAAKSGSGGSGNGSSGNNGGGSGNGSSGSGGSGSGNGGNDNSGSGSGSSGGDDDSGDDDDNDGDDDGEDSAGDDSPGGLSSSPDHQRARDAVGRGRIRPLREILQQVEDTHQGRVIAVNLNLDARNPFYTLKVQSGAKVRTLKFDAATGRRLNLFGW</sequence>
<feature type="compositionally biased region" description="Gly residues" evidence="1">
    <location>
        <begin position="30"/>
        <end position="74"/>
    </location>
</feature>
<name>A0A504U3F2_9HYPH</name>
<evidence type="ECO:0000313" key="3">
    <source>
        <dbReference type="EMBL" id="TPP09524.1"/>
    </source>
</evidence>
<organism evidence="3 4">
    <name type="scientific">Rhizobium glycinendophyticum</name>
    <dbReference type="NCBI Taxonomy" id="2589807"/>
    <lineage>
        <taxon>Bacteria</taxon>
        <taxon>Pseudomonadati</taxon>
        <taxon>Pseudomonadota</taxon>
        <taxon>Alphaproteobacteria</taxon>
        <taxon>Hyphomicrobiales</taxon>
        <taxon>Rhizobiaceae</taxon>
        <taxon>Rhizobium/Agrobacterium group</taxon>
        <taxon>Rhizobium</taxon>
    </lineage>
</organism>
<dbReference type="AlphaFoldDB" id="A0A504U3F2"/>
<feature type="compositionally biased region" description="Basic and acidic residues" evidence="1">
    <location>
        <begin position="108"/>
        <end position="117"/>
    </location>
</feature>
<evidence type="ECO:0000256" key="2">
    <source>
        <dbReference type="SAM" id="SignalP"/>
    </source>
</evidence>
<dbReference type="OrthoDB" id="7428944at2"/>
<feature type="chain" id="PRO_5021263597" description="PepSY domain-containing protein" evidence="2">
    <location>
        <begin position="21"/>
        <end position="181"/>
    </location>
</feature>
<evidence type="ECO:0008006" key="5">
    <source>
        <dbReference type="Google" id="ProtNLM"/>
    </source>
</evidence>